<accession>A0A6B3STA8</accession>
<organism evidence="2 3">
    <name type="scientific">Noviherbaspirillum galbum</name>
    <dbReference type="NCBI Taxonomy" id="2709383"/>
    <lineage>
        <taxon>Bacteria</taxon>
        <taxon>Pseudomonadati</taxon>
        <taxon>Pseudomonadota</taxon>
        <taxon>Betaproteobacteria</taxon>
        <taxon>Burkholderiales</taxon>
        <taxon>Oxalobacteraceae</taxon>
        <taxon>Noviherbaspirillum</taxon>
    </lineage>
</organism>
<proteinExistence type="predicted"/>
<dbReference type="RefSeq" id="WP_163968118.1">
    <property type="nucleotide sequence ID" value="NZ_JAAIVB010000078.1"/>
</dbReference>
<name>A0A6B3STA8_9BURK</name>
<feature type="region of interest" description="Disordered" evidence="1">
    <location>
        <begin position="1"/>
        <end position="23"/>
    </location>
</feature>
<evidence type="ECO:0000313" key="3">
    <source>
        <dbReference type="Proteomes" id="UP000482155"/>
    </source>
</evidence>
<comment type="caution">
    <text evidence="2">The sequence shown here is derived from an EMBL/GenBank/DDBJ whole genome shotgun (WGS) entry which is preliminary data.</text>
</comment>
<sequence>MFGQNRRYAKQADPVPTIATSGSGATTQITADLYGNPLDYKRLLAESSTTNDGSNTIGDWQIAFSSMVSELSTNARRQAESMRPEIESTIFASQSSSNKQKAYSDLLDKIASDGTTDAETNTTTIAGYKTAYNGNAALQLKAWPSPEPTTVGAIKTFLNDALTAERSTGSNYVTLGSTLSQKLSVIVQADNNNTLMSTNMFAAVMTLKKALVDNFRSGI</sequence>
<gene>
    <name evidence="2" type="ORF">G3574_24270</name>
</gene>
<protein>
    <submittedName>
        <fullName evidence="2">Uncharacterized protein</fullName>
    </submittedName>
</protein>
<evidence type="ECO:0000313" key="2">
    <source>
        <dbReference type="EMBL" id="NEX64210.1"/>
    </source>
</evidence>
<evidence type="ECO:0000256" key="1">
    <source>
        <dbReference type="SAM" id="MobiDB-lite"/>
    </source>
</evidence>
<reference evidence="2 3" key="1">
    <citation type="submission" date="2020-02" db="EMBL/GenBank/DDBJ databases">
        <authorList>
            <person name="Kim M.K."/>
        </authorList>
    </citation>
    <scope>NUCLEOTIDE SEQUENCE [LARGE SCALE GENOMIC DNA]</scope>
    <source>
        <strain evidence="2 3">17J57-3</strain>
    </source>
</reference>
<keyword evidence="3" id="KW-1185">Reference proteome</keyword>
<dbReference type="EMBL" id="JAAIVB010000078">
    <property type="protein sequence ID" value="NEX64210.1"/>
    <property type="molecule type" value="Genomic_DNA"/>
</dbReference>
<dbReference type="AlphaFoldDB" id="A0A6B3STA8"/>
<dbReference type="Proteomes" id="UP000482155">
    <property type="component" value="Unassembled WGS sequence"/>
</dbReference>